<organism evidence="2 3">
    <name type="scientific">Parasediminibacterium paludis</name>
    <dbReference type="NCBI Taxonomy" id="908966"/>
    <lineage>
        <taxon>Bacteria</taxon>
        <taxon>Pseudomonadati</taxon>
        <taxon>Bacteroidota</taxon>
        <taxon>Chitinophagia</taxon>
        <taxon>Chitinophagales</taxon>
        <taxon>Chitinophagaceae</taxon>
        <taxon>Parasediminibacterium</taxon>
    </lineage>
</organism>
<evidence type="ECO:0008006" key="4">
    <source>
        <dbReference type="Google" id="ProtNLM"/>
    </source>
</evidence>
<dbReference type="RefSeq" id="WP_379012393.1">
    <property type="nucleotide sequence ID" value="NZ_JBHSDC010000003.1"/>
</dbReference>
<sequence>MKCLFCLLFIAQISTAALAQNKWLKVPTSPQAYETLQLEKGVVQPWEDGSRTTQDGNSYQCWYYDAHLNDGSLFVISFNLREGTKLKKALTPFISVDIVFANGKKIGRTIRAKQAAFTSSTTNCDVHIGDSYFTGNLNQYHIHISDSLLQMDIDMVRTADSWRPETGIFNFGNDGKYAGWFVPVPEGTTHVTYTYKGITTTTTGKCYHDNTWWNQSPRKLFNNWFWAATDVGPYKIITYNITATKKYHYEQQLSYAVFKNGKLLVDDYRKVGTQKSDDIMQTIGKKPLSKTTKFTYSDSITTYTLVLNQKDILQSVATIKSNVTKQLVKLFTGFDGAYYRVKGVASFSVYQNGQLQNTYQSDNAIWDSYFFANPPKISK</sequence>
<name>A0ABV8PUI6_9BACT</name>
<dbReference type="Proteomes" id="UP001595906">
    <property type="component" value="Unassembled WGS sequence"/>
</dbReference>
<accession>A0ABV8PUI6</accession>
<evidence type="ECO:0000256" key="1">
    <source>
        <dbReference type="SAM" id="SignalP"/>
    </source>
</evidence>
<keyword evidence="3" id="KW-1185">Reference proteome</keyword>
<keyword evidence="1" id="KW-0732">Signal</keyword>
<dbReference type="Gene3D" id="2.40.370.10">
    <property type="entry name" value="AttH-like domain"/>
    <property type="match status" value="1"/>
</dbReference>
<feature type="chain" id="PRO_5047224789" description="AttH domain-containing protein" evidence="1">
    <location>
        <begin position="20"/>
        <end position="379"/>
    </location>
</feature>
<dbReference type="EMBL" id="JBHSDC010000003">
    <property type="protein sequence ID" value="MFC4231006.1"/>
    <property type="molecule type" value="Genomic_DNA"/>
</dbReference>
<proteinExistence type="predicted"/>
<protein>
    <recommendedName>
        <fullName evidence="4">AttH domain-containing protein</fullName>
    </recommendedName>
</protein>
<evidence type="ECO:0000313" key="3">
    <source>
        <dbReference type="Proteomes" id="UP001595906"/>
    </source>
</evidence>
<evidence type="ECO:0000313" key="2">
    <source>
        <dbReference type="EMBL" id="MFC4231006.1"/>
    </source>
</evidence>
<gene>
    <name evidence="2" type="ORF">ACFOW1_03830</name>
</gene>
<dbReference type="InterPro" id="IPR023374">
    <property type="entry name" value="AttH-like_dom_sf"/>
</dbReference>
<reference evidence="3" key="1">
    <citation type="journal article" date="2019" name="Int. J. Syst. Evol. Microbiol.">
        <title>The Global Catalogue of Microorganisms (GCM) 10K type strain sequencing project: providing services to taxonomists for standard genome sequencing and annotation.</title>
        <authorList>
            <consortium name="The Broad Institute Genomics Platform"/>
            <consortium name="The Broad Institute Genome Sequencing Center for Infectious Disease"/>
            <person name="Wu L."/>
            <person name="Ma J."/>
        </authorList>
    </citation>
    <scope>NUCLEOTIDE SEQUENCE [LARGE SCALE GENOMIC DNA]</scope>
    <source>
        <strain evidence="3">CECT 8010</strain>
    </source>
</reference>
<dbReference type="SUPFAM" id="SSF159245">
    <property type="entry name" value="AttH-like"/>
    <property type="match status" value="1"/>
</dbReference>
<comment type="caution">
    <text evidence="2">The sequence shown here is derived from an EMBL/GenBank/DDBJ whole genome shotgun (WGS) entry which is preliminary data.</text>
</comment>
<feature type="signal peptide" evidence="1">
    <location>
        <begin position="1"/>
        <end position="19"/>
    </location>
</feature>